<gene>
    <name evidence="7" type="ORF">ABEB36_008742</name>
</gene>
<dbReference type="Gene3D" id="3.40.50.720">
    <property type="entry name" value="NAD(P)-binding Rossmann-like Domain"/>
    <property type="match status" value="2"/>
</dbReference>
<dbReference type="EMBL" id="JBDJPC010000006">
    <property type="protein sequence ID" value="KAL1497858.1"/>
    <property type="molecule type" value="Genomic_DNA"/>
</dbReference>
<name>A0ABD1EMX5_HYPHA</name>
<evidence type="ECO:0000259" key="6">
    <source>
        <dbReference type="Pfam" id="PF02826"/>
    </source>
</evidence>
<dbReference type="CDD" id="cd05301">
    <property type="entry name" value="GDH"/>
    <property type="match status" value="1"/>
</dbReference>
<dbReference type="FunFam" id="3.40.50.720:FF:000026">
    <property type="entry name" value="Glyoxylate/hydroxypyruvate reductase B"/>
    <property type="match status" value="1"/>
</dbReference>
<dbReference type="Pfam" id="PF02826">
    <property type="entry name" value="2-Hacid_dh_C"/>
    <property type="match status" value="1"/>
</dbReference>
<evidence type="ECO:0000313" key="7">
    <source>
        <dbReference type="EMBL" id="KAL1497858.1"/>
    </source>
</evidence>
<dbReference type="PROSITE" id="PS00671">
    <property type="entry name" value="D_2_HYDROXYACID_DH_3"/>
    <property type="match status" value="1"/>
</dbReference>
<evidence type="ECO:0000256" key="2">
    <source>
        <dbReference type="ARBA" id="ARBA00073306"/>
    </source>
</evidence>
<dbReference type="SUPFAM" id="SSF51735">
    <property type="entry name" value="NAD(P)-binding Rossmann-fold domains"/>
    <property type="match status" value="1"/>
</dbReference>
<accession>A0ABD1EMX5</accession>
<dbReference type="AlphaFoldDB" id="A0ABD1EMX5"/>
<protein>
    <recommendedName>
        <fullName evidence="2">Glyoxylate reductase/hydroxypyruvate reductase</fullName>
    </recommendedName>
</protein>
<dbReference type="SUPFAM" id="SSF52283">
    <property type="entry name" value="Formate/glycerate dehydrogenase catalytic domain-like"/>
    <property type="match status" value="1"/>
</dbReference>
<feature type="domain" description="D-isomer specific 2-hydroxyacid dehydrogenase NAD-binding" evidence="6">
    <location>
        <begin position="136"/>
        <end position="315"/>
    </location>
</feature>
<keyword evidence="1 3" id="KW-0560">Oxidoreductase</keyword>
<sequence length="347" mass="37910">MLLTVKSLSCVVGFLLINTIDIFADKNMNRFKVVVANPSVPKIAYDILQKHCDIKTSTVFSRASILQDVVGADALFWASKIRVDKELLDAAGPQLKVIGTMSVGYDQFDIDELKARGIKFGNTPAVLNNAVANIAVMLAIAASRRFTEGRKHIEEGTWINYFNTQWMLGQDLTGSTIGIIGLGQIGQAIAKRLKGFDVGNILYTGHKEKPEGIELGAKFVNLDNLIRESDFIFLAAPLNNQTYQMCNSDFFSKTKKTAVLVNISRGQLVDQEALITALKTGRLFAAGLDVMTPEPLNTDNELIKLNNVVLTPHVGSATNDTRNAMAELTAKNILRALGGAEMFTPVF</sequence>
<dbReference type="Proteomes" id="UP001566132">
    <property type="component" value="Unassembled WGS sequence"/>
</dbReference>
<dbReference type="Pfam" id="PF00389">
    <property type="entry name" value="2-Hacid_dh"/>
    <property type="match status" value="1"/>
</dbReference>
<dbReference type="InterPro" id="IPR036291">
    <property type="entry name" value="NAD(P)-bd_dom_sf"/>
</dbReference>
<comment type="caution">
    <text evidence="7">The sequence shown here is derived from an EMBL/GenBank/DDBJ whole genome shotgun (WGS) entry which is preliminary data.</text>
</comment>
<dbReference type="PANTHER" id="PTHR10996">
    <property type="entry name" value="2-HYDROXYACID DEHYDROGENASE-RELATED"/>
    <property type="match status" value="1"/>
</dbReference>
<evidence type="ECO:0000259" key="5">
    <source>
        <dbReference type="Pfam" id="PF00389"/>
    </source>
</evidence>
<evidence type="ECO:0000256" key="4">
    <source>
        <dbReference type="SAM" id="SignalP"/>
    </source>
</evidence>
<evidence type="ECO:0000313" key="8">
    <source>
        <dbReference type="Proteomes" id="UP001566132"/>
    </source>
</evidence>
<reference evidence="7 8" key="1">
    <citation type="submission" date="2024-05" db="EMBL/GenBank/DDBJ databases">
        <title>Genetic variation in Jamaican populations of the coffee berry borer (Hypothenemus hampei).</title>
        <authorList>
            <person name="Errbii M."/>
            <person name="Myrie A."/>
        </authorList>
    </citation>
    <scope>NUCLEOTIDE SEQUENCE [LARGE SCALE GENOMIC DNA]</scope>
    <source>
        <strain evidence="7">JA-Hopewell-2020-01-JO</strain>
        <tissue evidence="7">Whole body</tissue>
    </source>
</reference>
<comment type="similarity">
    <text evidence="3">Belongs to the D-isomer specific 2-hydroxyacid dehydrogenase family.</text>
</comment>
<organism evidence="7 8">
    <name type="scientific">Hypothenemus hampei</name>
    <name type="common">Coffee berry borer</name>
    <dbReference type="NCBI Taxonomy" id="57062"/>
    <lineage>
        <taxon>Eukaryota</taxon>
        <taxon>Metazoa</taxon>
        <taxon>Ecdysozoa</taxon>
        <taxon>Arthropoda</taxon>
        <taxon>Hexapoda</taxon>
        <taxon>Insecta</taxon>
        <taxon>Pterygota</taxon>
        <taxon>Neoptera</taxon>
        <taxon>Endopterygota</taxon>
        <taxon>Coleoptera</taxon>
        <taxon>Polyphaga</taxon>
        <taxon>Cucujiformia</taxon>
        <taxon>Curculionidae</taxon>
        <taxon>Scolytinae</taxon>
        <taxon>Hypothenemus</taxon>
    </lineage>
</organism>
<keyword evidence="8" id="KW-1185">Reference proteome</keyword>
<feature type="chain" id="PRO_5044743239" description="Glyoxylate reductase/hydroxypyruvate reductase" evidence="4">
    <location>
        <begin position="25"/>
        <end position="347"/>
    </location>
</feature>
<dbReference type="InterPro" id="IPR006139">
    <property type="entry name" value="D-isomer_2_OHA_DH_cat_dom"/>
</dbReference>
<proteinExistence type="inferred from homology"/>
<dbReference type="InterPro" id="IPR006140">
    <property type="entry name" value="D-isomer_DH_NAD-bd"/>
</dbReference>
<dbReference type="PANTHER" id="PTHR10996:SF119">
    <property type="entry name" value="FI03731P-RELATED"/>
    <property type="match status" value="1"/>
</dbReference>
<feature type="domain" description="D-isomer specific 2-hydroxyacid dehydrogenase catalytic" evidence="5">
    <location>
        <begin position="39"/>
        <end position="342"/>
    </location>
</feature>
<evidence type="ECO:0000256" key="1">
    <source>
        <dbReference type="ARBA" id="ARBA00023002"/>
    </source>
</evidence>
<evidence type="ECO:0000256" key="3">
    <source>
        <dbReference type="RuleBase" id="RU003719"/>
    </source>
</evidence>
<dbReference type="GO" id="GO:0016491">
    <property type="term" value="F:oxidoreductase activity"/>
    <property type="evidence" value="ECO:0007669"/>
    <property type="project" value="UniProtKB-KW"/>
</dbReference>
<feature type="signal peptide" evidence="4">
    <location>
        <begin position="1"/>
        <end position="24"/>
    </location>
</feature>
<keyword evidence="4" id="KW-0732">Signal</keyword>
<dbReference type="InterPro" id="IPR050223">
    <property type="entry name" value="D-isomer_2-hydroxyacid_DH"/>
</dbReference>
<dbReference type="InterPro" id="IPR029753">
    <property type="entry name" value="D-isomer_DH_CS"/>
</dbReference>